<reference evidence="2 3" key="1">
    <citation type="submission" date="2018-06" db="EMBL/GenBank/DDBJ databases">
        <title>Fusarium incarnatum-equiseti species complex species 28.</title>
        <authorList>
            <person name="Gardiner D.M."/>
        </authorList>
    </citation>
    <scope>NUCLEOTIDE SEQUENCE [LARGE SCALE GENOMIC DNA]</scope>
    <source>
        <strain evidence="2 3">FIESC_28</strain>
    </source>
</reference>
<dbReference type="RefSeq" id="XP_031020012.1">
    <property type="nucleotide sequence ID" value="XM_031156008.1"/>
</dbReference>
<keyword evidence="1" id="KW-0732">Signal</keyword>
<evidence type="ECO:0000313" key="2">
    <source>
        <dbReference type="EMBL" id="RBR25421.1"/>
    </source>
</evidence>
<dbReference type="OrthoDB" id="5022742at2759"/>
<gene>
    <name evidence="2" type="ORF">FIESC28_01858</name>
</gene>
<dbReference type="AlphaFoldDB" id="A0A366S7V9"/>
<protein>
    <submittedName>
        <fullName evidence="2">Uncharacterized protein</fullName>
    </submittedName>
</protein>
<comment type="caution">
    <text evidence="2">The sequence shown here is derived from an EMBL/GenBank/DDBJ whole genome shotgun (WGS) entry which is preliminary data.</text>
</comment>
<keyword evidence="3" id="KW-1185">Reference proteome</keyword>
<proteinExistence type="predicted"/>
<evidence type="ECO:0000256" key="1">
    <source>
        <dbReference type="SAM" id="SignalP"/>
    </source>
</evidence>
<accession>A0A366S7V9</accession>
<sequence length="124" mass="13362">MLFSNILLLAGLAAALPNPIEEDTTLETRDAGGIDLLKLRVSKKATFKGVGVPGRCNNFPSNIKTFDLDSPDTKSILSCFECTVWTRPGCQGDSVTLEGQRAFSAKSGKKPTYKSWKCQCKGGC</sequence>
<dbReference type="GeneID" id="41991304"/>
<feature type="chain" id="PRO_5016801109" evidence="1">
    <location>
        <begin position="16"/>
        <end position="124"/>
    </location>
</feature>
<feature type="signal peptide" evidence="1">
    <location>
        <begin position="1"/>
        <end position="15"/>
    </location>
</feature>
<name>A0A366S7V9_9HYPO</name>
<organism evidence="2 3">
    <name type="scientific">Fusarium coffeatum</name>
    <dbReference type="NCBI Taxonomy" id="231269"/>
    <lineage>
        <taxon>Eukaryota</taxon>
        <taxon>Fungi</taxon>
        <taxon>Dikarya</taxon>
        <taxon>Ascomycota</taxon>
        <taxon>Pezizomycotina</taxon>
        <taxon>Sordariomycetes</taxon>
        <taxon>Hypocreomycetidae</taxon>
        <taxon>Hypocreales</taxon>
        <taxon>Nectriaceae</taxon>
        <taxon>Fusarium</taxon>
        <taxon>Fusarium incarnatum-equiseti species complex</taxon>
    </lineage>
</organism>
<dbReference type="Proteomes" id="UP000253153">
    <property type="component" value="Unassembled WGS sequence"/>
</dbReference>
<dbReference type="EMBL" id="QKXC01000039">
    <property type="protein sequence ID" value="RBR25421.1"/>
    <property type="molecule type" value="Genomic_DNA"/>
</dbReference>
<evidence type="ECO:0000313" key="3">
    <source>
        <dbReference type="Proteomes" id="UP000253153"/>
    </source>
</evidence>